<dbReference type="InterPro" id="IPR036259">
    <property type="entry name" value="MFS_trans_sf"/>
</dbReference>
<evidence type="ECO:0000313" key="6">
    <source>
        <dbReference type="Proteomes" id="UP000231358"/>
    </source>
</evidence>
<feature type="domain" description="Major facilitator superfamily (MFS) profile" evidence="4">
    <location>
        <begin position="222"/>
        <end position="407"/>
    </location>
</feature>
<dbReference type="GO" id="GO:0022857">
    <property type="term" value="F:transmembrane transporter activity"/>
    <property type="evidence" value="ECO:0007669"/>
    <property type="project" value="InterPro"/>
</dbReference>
<organism evidence="5 6">
    <name type="scientific">Aspergillus arachidicola</name>
    <dbReference type="NCBI Taxonomy" id="656916"/>
    <lineage>
        <taxon>Eukaryota</taxon>
        <taxon>Fungi</taxon>
        <taxon>Dikarya</taxon>
        <taxon>Ascomycota</taxon>
        <taxon>Pezizomycotina</taxon>
        <taxon>Eurotiomycetes</taxon>
        <taxon>Eurotiomycetidae</taxon>
        <taxon>Eurotiales</taxon>
        <taxon>Aspergillaceae</taxon>
        <taxon>Aspergillus</taxon>
        <taxon>Aspergillus subgen. Circumdati</taxon>
    </lineage>
</organism>
<protein>
    <submittedName>
        <fullName evidence="5">MFS monocarboxylate transporter</fullName>
    </submittedName>
</protein>
<dbReference type="AlphaFoldDB" id="A0A2G7FS85"/>
<dbReference type="EMBL" id="NEXV01000502">
    <property type="protein sequence ID" value="PIG82661.1"/>
    <property type="molecule type" value="Genomic_DNA"/>
</dbReference>
<proteinExistence type="inferred from homology"/>
<accession>A0A2G7FS85</accession>
<evidence type="ECO:0000313" key="5">
    <source>
        <dbReference type="EMBL" id="PIG82661.1"/>
    </source>
</evidence>
<feature type="transmembrane region" description="Helical" evidence="3">
    <location>
        <begin position="228"/>
        <end position="250"/>
    </location>
</feature>
<sequence length="407" mass="43231">MAKSNSTPPNQKPPSEYTPRACLTILGSFTGLFCTVGFMNSFGVFQEYYGKEQLADKSESTIAWLGAISIFCIFFISVFSGRLLDVFGPTLMLCIGSLGTVFSLMMVSLCKEFYQFILAQGILLGISLALLACPMLALVGQHIKVKRGAALGIVLGGSSLGGVMWPIAINELLQKPNIGFGWTMRIVAPPPTQRPASDEEVTITETKSSVPKTDYSVLKKPSLQLSCLAFFIIYFGMFSPFFFTTSYAVAEGFSTGLAFYTISIVNGASFFGRVLPGIVADRYGKFNCCIVATFFSGIIALCWTKATSVAGLVMFSLAYGFASGAILSLQQACAAQVATPQTIGLTMGTVMAATSFSAMAGVPISGELAGKYGYLALSIYSGVSLLVGSVLLAAARFVQSRELLAVV</sequence>
<name>A0A2G7FS85_9EURO</name>
<feature type="transmembrane region" description="Helical" evidence="3">
    <location>
        <begin position="372"/>
        <end position="394"/>
    </location>
</feature>
<feature type="transmembrane region" description="Helical" evidence="3">
    <location>
        <begin position="312"/>
        <end position="330"/>
    </location>
</feature>
<evidence type="ECO:0000256" key="1">
    <source>
        <dbReference type="ARBA" id="ARBA00004141"/>
    </source>
</evidence>
<dbReference type="PANTHER" id="PTHR11360:SF250">
    <property type="entry name" value="MFS-TYPE TRANSPORTER AFUA_1G00970"/>
    <property type="match status" value="1"/>
</dbReference>
<feature type="transmembrane region" description="Helical" evidence="3">
    <location>
        <begin position="21"/>
        <end position="42"/>
    </location>
</feature>
<dbReference type="InterPro" id="IPR050327">
    <property type="entry name" value="Proton-linked_MCT"/>
</dbReference>
<keyword evidence="3" id="KW-0812">Transmembrane</keyword>
<gene>
    <name evidence="5" type="ORF">AARAC_006458</name>
</gene>
<feature type="transmembrane region" description="Helical" evidence="3">
    <location>
        <begin position="342"/>
        <end position="366"/>
    </location>
</feature>
<comment type="similarity">
    <text evidence="2">Belongs to the major facilitator superfamily. Monocarboxylate porter (TC 2.A.1.13) family.</text>
</comment>
<evidence type="ECO:0000256" key="2">
    <source>
        <dbReference type="ARBA" id="ARBA00006727"/>
    </source>
</evidence>
<dbReference type="Pfam" id="PF07690">
    <property type="entry name" value="MFS_1"/>
    <property type="match status" value="1"/>
</dbReference>
<keyword evidence="3" id="KW-1133">Transmembrane helix</keyword>
<comment type="caution">
    <text evidence="5">The sequence shown here is derived from an EMBL/GenBank/DDBJ whole genome shotgun (WGS) entry which is preliminary data.</text>
</comment>
<dbReference type="GO" id="GO:0016020">
    <property type="term" value="C:membrane"/>
    <property type="evidence" value="ECO:0007669"/>
    <property type="project" value="UniProtKB-SubCell"/>
</dbReference>
<feature type="transmembrane region" description="Helical" evidence="3">
    <location>
        <begin position="62"/>
        <end position="79"/>
    </location>
</feature>
<dbReference type="InterPro" id="IPR020846">
    <property type="entry name" value="MFS_dom"/>
</dbReference>
<feature type="transmembrane region" description="Helical" evidence="3">
    <location>
        <begin position="86"/>
        <end position="107"/>
    </location>
</feature>
<dbReference type="Proteomes" id="UP000231358">
    <property type="component" value="Unassembled WGS sequence"/>
</dbReference>
<feature type="transmembrane region" description="Helical" evidence="3">
    <location>
        <begin position="286"/>
        <end position="306"/>
    </location>
</feature>
<dbReference type="Gene3D" id="1.20.1250.20">
    <property type="entry name" value="MFS general substrate transporter like domains"/>
    <property type="match status" value="2"/>
</dbReference>
<evidence type="ECO:0000256" key="3">
    <source>
        <dbReference type="SAM" id="Phobius"/>
    </source>
</evidence>
<dbReference type="PROSITE" id="PS50850">
    <property type="entry name" value="MFS"/>
    <property type="match status" value="1"/>
</dbReference>
<comment type="subcellular location">
    <subcellularLocation>
        <location evidence="1">Membrane</location>
        <topology evidence="1">Multi-pass membrane protein</topology>
    </subcellularLocation>
</comment>
<feature type="transmembrane region" description="Helical" evidence="3">
    <location>
        <begin position="113"/>
        <end position="139"/>
    </location>
</feature>
<reference evidence="5 6" key="1">
    <citation type="submission" date="2017-05" db="EMBL/GenBank/DDBJ databases">
        <title>Genome sequence for an aflatoxigenic pathogen of Argentinian peanut, Aspergillus arachidicola.</title>
        <authorList>
            <person name="Moore G."/>
            <person name="Beltz S.B."/>
            <person name="Mack B.M."/>
        </authorList>
    </citation>
    <scope>NUCLEOTIDE SEQUENCE [LARGE SCALE GENOMIC DNA]</scope>
    <source>
        <strain evidence="5 6">CBS 117610</strain>
    </source>
</reference>
<keyword evidence="3" id="KW-0472">Membrane</keyword>
<feature type="transmembrane region" description="Helical" evidence="3">
    <location>
        <begin position="256"/>
        <end position="274"/>
    </location>
</feature>
<evidence type="ECO:0000259" key="4">
    <source>
        <dbReference type="PROSITE" id="PS50850"/>
    </source>
</evidence>
<dbReference type="InterPro" id="IPR011701">
    <property type="entry name" value="MFS"/>
</dbReference>
<keyword evidence="6" id="KW-1185">Reference proteome</keyword>
<dbReference type="SUPFAM" id="SSF103473">
    <property type="entry name" value="MFS general substrate transporter"/>
    <property type="match status" value="1"/>
</dbReference>
<dbReference type="PANTHER" id="PTHR11360">
    <property type="entry name" value="MONOCARBOXYLATE TRANSPORTER"/>
    <property type="match status" value="1"/>
</dbReference>